<proteinExistence type="predicted"/>
<sequence>MYKKILAAGMAAFLVFGCFGCENSSYPLDPMAKDETYVMETVPAVLKETEYFRIQINSNPVEQADGRFPFFIGNPEENRKNLQVYICLASTGEEIYRSGVLEPGEREVYGKITKQLPSGDHEAAAAFVFLDPEDETAAGSVETKIVLTVE</sequence>
<name>A0A9D2HKD7_9FIRM</name>
<accession>A0A9D2HKD7</accession>
<gene>
    <name evidence="2" type="ORF">IAA07_12550</name>
</gene>
<feature type="chain" id="PRO_5038876514" description="Lipoprotein" evidence="1">
    <location>
        <begin position="21"/>
        <end position="150"/>
    </location>
</feature>
<feature type="signal peptide" evidence="1">
    <location>
        <begin position="1"/>
        <end position="20"/>
    </location>
</feature>
<protein>
    <recommendedName>
        <fullName evidence="4">Lipoprotein</fullName>
    </recommendedName>
</protein>
<evidence type="ECO:0000256" key="1">
    <source>
        <dbReference type="SAM" id="SignalP"/>
    </source>
</evidence>
<reference evidence="2" key="2">
    <citation type="submission" date="2021-04" db="EMBL/GenBank/DDBJ databases">
        <authorList>
            <person name="Gilroy R."/>
        </authorList>
    </citation>
    <scope>NUCLEOTIDE SEQUENCE</scope>
    <source>
        <strain evidence="2">CHK178-16964</strain>
    </source>
</reference>
<comment type="caution">
    <text evidence="2">The sequence shown here is derived from an EMBL/GenBank/DDBJ whole genome shotgun (WGS) entry which is preliminary data.</text>
</comment>
<keyword evidence="1" id="KW-0732">Signal</keyword>
<reference evidence="2" key="1">
    <citation type="journal article" date="2021" name="PeerJ">
        <title>Extensive microbial diversity within the chicken gut microbiome revealed by metagenomics and culture.</title>
        <authorList>
            <person name="Gilroy R."/>
            <person name="Ravi A."/>
            <person name="Getino M."/>
            <person name="Pursley I."/>
            <person name="Horton D.L."/>
            <person name="Alikhan N.F."/>
            <person name="Baker D."/>
            <person name="Gharbi K."/>
            <person name="Hall N."/>
            <person name="Watson M."/>
            <person name="Adriaenssens E.M."/>
            <person name="Foster-Nyarko E."/>
            <person name="Jarju S."/>
            <person name="Secka A."/>
            <person name="Antonio M."/>
            <person name="Oren A."/>
            <person name="Chaudhuri R.R."/>
            <person name="La Ragione R."/>
            <person name="Hildebrand F."/>
            <person name="Pallen M.J."/>
        </authorList>
    </citation>
    <scope>NUCLEOTIDE SEQUENCE</scope>
    <source>
        <strain evidence="2">CHK178-16964</strain>
    </source>
</reference>
<evidence type="ECO:0000313" key="3">
    <source>
        <dbReference type="Proteomes" id="UP000823900"/>
    </source>
</evidence>
<dbReference type="EMBL" id="DWZA01000104">
    <property type="protein sequence ID" value="HJA72380.1"/>
    <property type="molecule type" value="Genomic_DNA"/>
</dbReference>
<dbReference type="Proteomes" id="UP000823900">
    <property type="component" value="Unassembled WGS sequence"/>
</dbReference>
<organism evidence="2 3">
    <name type="scientific">Candidatus Lachnoclostridium stercoravium</name>
    <dbReference type="NCBI Taxonomy" id="2838633"/>
    <lineage>
        <taxon>Bacteria</taxon>
        <taxon>Bacillati</taxon>
        <taxon>Bacillota</taxon>
        <taxon>Clostridia</taxon>
        <taxon>Lachnospirales</taxon>
        <taxon>Lachnospiraceae</taxon>
    </lineage>
</organism>
<dbReference type="PROSITE" id="PS51257">
    <property type="entry name" value="PROKAR_LIPOPROTEIN"/>
    <property type="match status" value="1"/>
</dbReference>
<evidence type="ECO:0000313" key="2">
    <source>
        <dbReference type="EMBL" id="HJA72380.1"/>
    </source>
</evidence>
<dbReference type="AlphaFoldDB" id="A0A9D2HKD7"/>
<evidence type="ECO:0008006" key="4">
    <source>
        <dbReference type="Google" id="ProtNLM"/>
    </source>
</evidence>